<proteinExistence type="predicted"/>
<feature type="region of interest" description="Disordered" evidence="2">
    <location>
        <begin position="244"/>
        <end position="279"/>
    </location>
</feature>
<feature type="compositionally biased region" description="Basic residues" evidence="2">
    <location>
        <begin position="17"/>
        <end position="27"/>
    </location>
</feature>
<accession>A0A4S4D3I8</accession>
<dbReference type="SMART" id="SM01406">
    <property type="entry name" value="PAPA-1"/>
    <property type="match status" value="1"/>
</dbReference>
<comment type="caution">
    <text evidence="4">The sequence shown here is derived from an EMBL/GenBank/DDBJ whole genome shotgun (WGS) entry which is preliminary data.</text>
</comment>
<keyword evidence="5" id="KW-1185">Reference proteome</keyword>
<feature type="compositionally biased region" description="Basic and acidic residues" evidence="2">
    <location>
        <begin position="268"/>
        <end position="279"/>
    </location>
</feature>
<organism evidence="4 5">
    <name type="scientific">Camellia sinensis var. sinensis</name>
    <name type="common">China tea</name>
    <dbReference type="NCBI Taxonomy" id="542762"/>
    <lineage>
        <taxon>Eukaryota</taxon>
        <taxon>Viridiplantae</taxon>
        <taxon>Streptophyta</taxon>
        <taxon>Embryophyta</taxon>
        <taxon>Tracheophyta</taxon>
        <taxon>Spermatophyta</taxon>
        <taxon>Magnoliopsida</taxon>
        <taxon>eudicotyledons</taxon>
        <taxon>Gunneridae</taxon>
        <taxon>Pentapetalae</taxon>
        <taxon>asterids</taxon>
        <taxon>Ericales</taxon>
        <taxon>Theaceae</taxon>
        <taxon>Camellia</taxon>
    </lineage>
</organism>
<gene>
    <name evidence="4" type="ORF">TEA_012820</name>
</gene>
<keyword evidence="1" id="KW-0175">Coiled coil</keyword>
<evidence type="ECO:0000256" key="2">
    <source>
        <dbReference type="SAM" id="MobiDB-lite"/>
    </source>
</evidence>
<dbReference type="InterPro" id="IPR029523">
    <property type="entry name" value="INO80B/Ies2"/>
</dbReference>
<protein>
    <recommendedName>
        <fullName evidence="3">INO80 complex subunit B-like conserved region domain-containing protein</fullName>
    </recommendedName>
</protein>
<reference evidence="4 5" key="1">
    <citation type="journal article" date="2018" name="Proc. Natl. Acad. Sci. U.S.A.">
        <title>Draft genome sequence of Camellia sinensis var. sinensis provides insights into the evolution of the tea genome and tea quality.</title>
        <authorList>
            <person name="Wei C."/>
            <person name="Yang H."/>
            <person name="Wang S."/>
            <person name="Zhao J."/>
            <person name="Liu C."/>
            <person name="Gao L."/>
            <person name="Xia E."/>
            <person name="Lu Y."/>
            <person name="Tai Y."/>
            <person name="She G."/>
            <person name="Sun J."/>
            <person name="Cao H."/>
            <person name="Tong W."/>
            <person name="Gao Q."/>
            <person name="Li Y."/>
            <person name="Deng W."/>
            <person name="Jiang X."/>
            <person name="Wang W."/>
            <person name="Chen Q."/>
            <person name="Zhang S."/>
            <person name="Li H."/>
            <person name="Wu J."/>
            <person name="Wang P."/>
            <person name="Li P."/>
            <person name="Shi C."/>
            <person name="Zheng F."/>
            <person name="Jian J."/>
            <person name="Huang B."/>
            <person name="Shan D."/>
            <person name="Shi M."/>
            <person name="Fang C."/>
            <person name="Yue Y."/>
            <person name="Li F."/>
            <person name="Li D."/>
            <person name="Wei S."/>
            <person name="Han B."/>
            <person name="Jiang C."/>
            <person name="Yin Y."/>
            <person name="Xia T."/>
            <person name="Zhang Z."/>
            <person name="Bennetzen J.L."/>
            <person name="Zhao S."/>
            <person name="Wan X."/>
        </authorList>
    </citation>
    <scope>NUCLEOTIDE SEQUENCE [LARGE SCALE GENOMIC DNA]</scope>
    <source>
        <strain evidence="5">cv. Shuchazao</strain>
        <tissue evidence="4">Leaf</tissue>
    </source>
</reference>
<dbReference type="AlphaFoldDB" id="A0A4S4D3I8"/>
<dbReference type="GO" id="GO:0031011">
    <property type="term" value="C:Ino80 complex"/>
    <property type="evidence" value="ECO:0007669"/>
    <property type="project" value="InterPro"/>
</dbReference>
<evidence type="ECO:0000259" key="3">
    <source>
        <dbReference type="SMART" id="SM01406"/>
    </source>
</evidence>
<evidence type="ECO:0000256" key="1">
    <source>
        <dbReference type="SAM" id="Coils"/>
    </source>
</evidence>
<feature type="domain" description="INO80 complex subunit B-like conserved region" evidence="3">
    <location>
        <begin position="323"/>
        <end position="408"/>
    </location>
</feature>
<evidence type="ECO:0000313" key="5">
    <source>
        <dbReference type="Proteomes" id="UP000306102"/>
    </source>
</evidence>
<dbReference type="PANTHER" id="PTHR21561">
    <property type="entry name" value="INO80 COMPLEX SUBUNIT B"/>
    <property type="match status" value="1"/>
</dbReference>
<dbReference type="Proteomes" id="UP000306102">
    <property type="component" value="Unassembled WGS sequence"/>
</dbReference>
<dbReference type="GO" id="GO:0006338">
    <property type="term" value="P:chromatin remodeling"/>
    <property type="evidence" value="ECO:0007669"/>
    <property type="project" value="InterPro"/>
</dbReference>
<dbReference type="PANTHER" id="PTHR21561:SF16">
    <property type="entry name" value="PAPA-1-LIKE FAMILY PROTEIN _ ZINC FINGER (HIT TYPE) FAMILY PROTEIN"/>
    <property type="match status" value="1"/>
</dbReference>
<feature type="compositionally biased region" description="Acidic residues" evidence="2">
    <location>
        <begin position="253"/>
        <end position="267"/>
    </location>
</feature>
<feature type="region of interest" description="Disordered" evidence="2">
    <location>
        <begin position="12"/>
        <end position="37"/>
    </location>
</feature>
<dbReference type="InterPro" id="IPR006880">
    <property type="entry name" value="INO80B_C"/>
</dbReference>
<evidence type="ECO:0000313" key="4">
    <source>
        <dbReference type="EMBL" id="THF96353.1"/>
    </source>
</evidence>
<dbReference type="Pfam" id="PF04795">
    <property type="entry name" value="PAPA-1"/>
    <property type="match status" value="1"/>
</dbReference>
<feature type="region of interest" description="Disordered" evidence="2">
    <location>
        <begin position="357"/>
        <end position="379"/>
    </location>
</feature>
<feature type="region of interest" description="Disordered" evidence="2">
    <location>
        <begin position="127"/>
        <end position="148"/>
    </location>
</feature>
<sequence>MEGFGGSSVFAATGCTTRKKRSNTPRRPRTDSHPIPNSYNILPNVQHIISACKKNWKDNGGFGDVNAFNRNGSENKLKTVKLKLGGVTRTIHTNSTEFRIDAPWLPKVQENIDNNRSCPLDMRKSLHKVPQKDFSRGGSGFGDEYSTRGKTNEAYNSELVRKSKRVPKRRVLDVGFSDDDEDEEIRYLGRLNASKVGTVCEDKEGESRKSRRIVNVLECGRRDNDTYVDDIAVYQSSKLGKYSTKRLKSEKAYEDDEYMEEEEPTSDDEPKVERKTLRKESVDLFREGKKEMIPSSGTGKTLVDLPTGSLPAPYQKEKLSEVEQQLKKAEAAQRRRLQSEKAAREAEAEAIRKILGQDSARKKREEKMRKQRDEVTQGKIASSMTLARSTVRWVMGPTGTIVTFSEDIGLPIIRHHEKNVWVQIVPIRTSIGILNPSFRCAVSSVTGQYTKRDRTRSVLLHCAKYNSLSFEHRVKWSTFDQAGRDENDNRTMILLSVSEKVPPWEVGVLLRDIKTMASRRNFSFRWRPRHTKKVAHWLGKAALSGDLGSYWVNTPAPLAAFL</sequence>
<dbReference type="STRING" id="542762.A0A4S4D3I8"/>
<feature type="coiled-coil region" evidence="1">
    <location>
        <begin position="315"/>
        <end position="349"/>
    </location>
</feature>
<name>A0A4S4D3I8_CAMSN</name>
<feature type="compositionally biased region" description="Basic and acidic residues" evidence="2">
    <location>
        <begin position="359"/>
        <end position="376"/>
    </location>
</feature>
<dbReference type="EMBL" id="SDRB02012954">
    <property type="protein sequence ID" value="THF96353.1"/>
    <property type="molecule type" value="Genomic_DNA"/>
</dbReference>